<accession>A0AAE2C7H5</accession>
<reference evidence="2" key="2">
    <citation type="journal article" date="2024" name="Plant">
        <title>Genomic evolution and insights into agronomic trait innovations of Sesamum species.</title>
        <authorList>
            <person name="Miao H."/>
            <person name="Wang L."/>
            <person name="Qu L."/>
            <person name="Liu H."/>
            <person name="Sun Y."/>
            <person name="Le M."/>
            <person name="Wang Q."/>
            <person name="Wei S."/>
            <person name="Zheng Y."/>
            <person name="Lin W."/>
            <person name="Duan Y."/>
            <person name="Cao H."/>
            <person name="Xiong S."/>
            <person name="Wang X."/>
            <person name="Wei L."/>
            <person name="Li C."/>
            <person name="Ma Q."/>
            <person name="Ju M."/>
            <person name="Zhao R."/>
            <person name="Li G."/>
            <person name="Mu C."/>
            <person name="Tian Q."/>
            <person name="Mei H."/>
            <person name="Zhang T."/>
            <person name="Gao T."/>
            <person name="Zhang H."/>
        </authorList>
    </citation>
    <scope>NUCLEOTIDE SEQUENCE</scope>
    <source>
        <strain evidence="2">K16</strain>
    </source>
</reference>
<proteinExistence type="predicted"/>
<dbReference type="AlphaFoldDB" id="A0AAE2C7H5"/>
<feature type="domain" description="Reverse transcriptase Ty1/copia-type" evidence="1">
    <location>
        <begin position="46"/>
        <end position="152"/>
    </location>
</feature>
<evidence type="ECO:0000313" key="2">
    <source>
        <dbReference type="EMBL" id="KAK4411876.1"/>
    </source>
</evidence>
<gene>
    <name evidence="2" type="ORF">Sango_0260600</name>
</gene>
<evidence type="ECO:0000313" key="3">
    <source>
        <dbReference type="Proteomes" id="UP001289374"/>
    </source>
</evidence>
<name>A0AAE2C7H5_9LAMI</name>
<dbReference type="PANTHER" id="PTHR11439:SF467">
    <property type="entry name" value="INTEGRASE CATALYTIC DOMAIN-CONTAINING PROTEIN"/>
    <property type="match status" value="1"/>
</dbReference>
<evidence type="ECO:0000259" key="1">
    <source>
        <dbReference type="Pfam" id="PF07727"/>
    </source>
</evidence>
<dbReference type="PANTHER" id="PTHR11439">
    <property type="entry name" value="GAG-POL-RELATED RETROTRANSPOSON"/>
    <property type="match status" value="1"/>
</dbReference>
<sequence>MDIDEPATYEEAVTSQNANEWMTAMKEEMSSMAKNNIWKLVDLPTGRYTQKKGIDYEETFSPVMRFATVRLILAIVAHLDLELFQMDVKAAFLNGELDEKIFMDQPEGFQEMGQKRKVCRLKRSIYGLKQSSRQWYHRFHRAITSIGFTMDEEDLILSFAVGSLMYAMMYTRPDLFFAVGMVSRDQSNPGPDHWHVDDAVVIYCDNIARIAYAKPQVPRRTKHIDTRYQFIRDSIAQGEVVLRHIPTNDMIVDPFTKPLRGDAFHRHVRHLDSDWTQVRMMLRAMECP</sequence>
<organism evidence="2 3">
    <name type="scientific">Sesamum angolense</name>
    <dbReference type="NCBI Taxonomy" id="2727404"/>
    <lineage>
        <taxon>Eukaryota</taxon>
        <taxon>Viridiplantae</taxon>
        <taxon>Streptophyta</taxon>
        <taxon>Embryophyta</taxon>
        <taxon>Tracheophyta</taxon>
        <taxon>Spermatophyta</taxon>
        <taxon>Magnoliopsida</taxon>
        <taxon>eudicotyledons</taxon>
        <taxon>Gunneridae</taxon>
        <taxon>Pentapetalae</taxon>
        <taxon>asterids</taxon>
        <taxon>lamiids</taxon>
        <taxon>Lamiales</taxon>
        <taxon>Pedaliaceae</taxon>
        <taxon>Sesamum</taxon>
    </lineage>
</organism>
<comment type="caution">
    <text evidence="2">The sequence shown here is derived from an EMBL/GenBank/DDBJ whole genome shotgun (WGS) entry which is preliminary data.</text>
</comment>
<dbReference type="EMBL" id="JACGWL010000001">
    <property type="protein sequence ID" value="KAK4411876.1"/>
    <property type="molecule type" value="Genomic_DNA"/>
</dbReference>
<dbReference type="Pfam" id="PF07727">
    <property type="entry name" value="RVT_2"/>
    <property type="match status" value="1"/>
</dbReference>
<dbReference type="CDD" id="cd09272">
    <property type="entry name" value="RNase_HI_RT_Ty1"/>
    <property type="match status" value="1"/>
</dbReference>
<dbReference type="Proteomes" id="UP001289374">
    <property type="component" value="Unassembled WGS sequence"/>
</dbReference>
<reference evidence="2" key="1">
    <citation type="submission" date="2020-06" db="EMBL/GenBank/DDBJ databases">
        <authorList>
            <person name="Li T."/>
            <person name="Hu X."/>
            <person name="Zhang T."/>
            <person name="Song X."/>
            <person name="Zhang H."/>
            <person name="Dai N."/>
            <person name="Sheng W."/>
            <person name="Hou X."/>
            <person name="Wei L."/>
        </authorList>
    </citation>
    <scope>NUCLEOTIDE SEQUENCE</scope>
    <source>
        <strain evidence="2">K16</strain>
        <tissue evidence="2">Leaf</tissue>
    </source>
</reference>
<dbReference type="InterPro" id="IPR013103">
    <property type="entry name" value="RVT_2"/>
</dbReference>
<protein>
    <submittedName>
        <fullName evidence="2">Retrovirus-related Pol polyprotein from transposon TNT 1-94</fullName>
    </submittedName>
</protein>
<keyword evidence="3" id="KW-1185">Reference proteome</keyword>